<sequence>MLNTLLATRLLSQYKVDLLGNILSGNQTSM</sequence>
<organism evidence="1 2">
    <name type="scientific">Debaryomyces hansenii (strain ATCC 36239 / CBS 767 / BCRC 21394 / JCM 1990 / NBRC 0083 / IGC 2968)</name>
    <name type="common">Yeast</name>
    <name type="synonym">Torulaspora hansenii</name>
    <dbReference type="NCBI Taxonomy" id="284592"/>
    <lineage>
        <taxon>Eukaryota</taxon>
        <taxon>Fungi</taxon>
        <taxon>Dikarya</taxon>
        <taxon>Ascomycota</taxon>
        <taxon>Saccharomycotina</taxon>
        <taxon>Pichiomycetes</taxon>
        <taxon>Debaryomycetaceae</taxon>
        <taxon>Debaryomyces</taxon>
    </lineage>
</organism>
<dbReference type="HOGENOM" id="CLU_3406368_0_0_1"/>
<protein>
    <submittedName>
        <fullName evidence="1">DEHA2F17578p</fullName>
    </submittedName>
</protein>
<dbReference type="EMBL" id="CR382138">
    <property type="protein sequence ID" value="CAR66365.1"/>
    <property type="molecule type" value="Genomic_DNA"/>
</dbReference>
<dbReference type="KEGG" id="dha:DEHA2F17578g"/>
<evidence type="ECO:0000313" key="1">
    <source>
        <dbReference type="EMBL" id="CAR66365.1"/>
    </source>
</evidence>
<dbReference type="RefSeq" id="XP_002770844.1">
    <property type="nucleotide sequence ID" value="XM_002770798.1"/>
</dbReference>
<dbReference type="VEuPathDB" id="FungiDB:DEHA2F17578g"/>
<evidence type="ECO:0000313" key="2">
    <source>
        <dbReference type="Proteomes" id="UP000000599"/>
    </source>
</evidence>
<accession>B5RUI7</accession>
<dbReference type="AlphaFoldDB" id="B5RUI7"/>
<gene>
    <name evidence="1" type="ordered locus">DEHA2F17578g</name>
</gene>
<dbReference type="InParanoid" id="B5RUI7"/>
<reference evidence="1 2" key="1">
    <citation type="journal article" date="2004" name="Nature">
        <title>Genome evolution in yeasts.</title>
        <authorList>
            <consortium name="Genolevures"/>
            <person name="Dujon B."/>
            <person name="Sherman D."/>
            <person name="Fischer G."/>
            <person name="Durrens P."/>
            <person name="Casaregola S."/>
            <person name="Lafontaine I."/>
            <person name="de Montigny J."/>
            <person name="Marck C."/>
            <person name="Neuveglise C."/>
            <person name="Talla E."/>
            <person name="Goffard N."/>
            <person name="Frangeul L."/>
            <person name="Aigle M."/>
            <person name="Anthouard V."/>
            <person name="Babour A."/>
            <person name="Barbe V."/>
            <person name="Barnay S."/>
            <person name="Blanchin S."/>
            <person name="Beckerich J.M."/>
            <person name="Beyne E."/>
            <person name="Bleykasten C."/>
            <person name="Boisrame A."/>
            <person name="Boyer J."/>
            <person name="Cattolico L."/>
            <person name="Confanioleri F."/>
            <person name="de Daruvar A."/>
            <person name="Despons L."/>
            <person name="Fabre E."/>
            <person name="Fairhead C."/>
            <person name="Ferry-Dumazet H."/>
            <person name="Groppi A."/>
            <person name="Hantraye F."/>
            <person name="Hennequin C."/>
            <person name="Jauniaux N."/>
            <person name="Joyet P."/>
            <person name="Kachouri R."/>
            <person name="Kerrest A."/>
            <person name="Koszul R."/>
            <person name="Lemaire M."/>
            <person name="Lesur I."/>
            <person name="Ma L."/>
            <person name="Muller H."/>
            <person name="Nicaud J.M."/>
            <person name="Nikolski M."/>
            <person name="Oztas S."/>
            <person name="Ozier-Kalogeropoulos O."/>
            <person name="Pellenz S."/>
            <person name="Potier S."/>
            <person name="Richard G.F."/>
            <person name="Straub M.L."/>
            <person name="Suleau A."/>
            <person name="Swennene D."/>
            <person name="Tekaia F."/>
            <person name="Wesolowski-Louvel M."/>
            <person name="Westhof E."/>
            <person name="Wirth B."/>
            <person name="Zeniou-Meyer M."/>
            <person name="Zivanovic I."/>
            <person name="Bolotin-Fukuhara M."/>
            <person name="Thierry A."/>
            <person name="Bouchier C."/>
            <person name="Caudron B."/>
            <person name="Scarpelli C."/>
            <person name="Gaillardin C."/>
            <person name="Weissenbach J."/>
            <person name="Wincker P."/>
            <person name="Souciet J.L."/>
        </authorList>
    </citation>
    <scope>NUCLEOTIDE SEQUENCE [LARGE SCALE GENOMIC DNA]</scope>
    <source>
        <strain evidence="2">ATCC 36239 / CBS 767 / BCRC 21394 / JCM 1990 / NBRC 0083 / IGC 2968</strain>
    </source>
</reference>
<dbReference type="GeneID" id="8998998"/>
<proteinExistence type="predicted"/>
<keyword evidence="2" id="KW-1185">Reference proteome</keyword>
<name>B5RUI7_DEBHA</name>
<dbReference type="Proteomes" id="UP000000599">
    <property type="component" value="Chromosome F"/>
</dbReference>